<reference evidence="1 2" key="1">
    <citation type="submission" date="2017-02" db="EMBL/GenBank/DDBJ databases">
        <authorList>
            <person name="Peterson S.W."/>
        </authorList>
    </citation>
    <scope>NUCLEOTIDE SEQUENCE [LARGE SCALE GENOMIC DNA]</scope>
    <source>
        <strain evidence="1 2">ATCC BAA-1030</strain>
    </source>
</reference>
<sequence>MRLKVTKSKHSEHFSIIKSVRVNGKSSSKVVENLGNLETVIQKANGEDPYIWAKERAKILTQQASQ</sequence>
<accession>A0A1T4Q5N9</accession>
<evidence type="ECO:0000313" key="2">
    <source>
        <dbReference type="Proteomes" id="UP000190328"/>
    </source>
</evidence>
<dbReference type="Proteomes" id="UP000190328">
    <property type="component" value="Unassembled WGS sequence"/>
</dbReference>
<keyword evidence="2" id="KW-1185">Reference proteome</keyword>
<proteinExistence type="predicted"/>
<organism evidence="1 2">
    <name type="scientific">Pilibacter termitis</name>
    <dbReference type="NCBI Taxonomy" id="263852"/>
    <lineage>
        <taxon>Bacteria</taxon>
        <taxon>Bacillati</taxon>
        <taxon>Bacillota</taxon>
        <taxon>Bacilli</taxon>
        <taxon>Lactobacillales</taxon>
        <taxon>Enterococcaceae</taxon>
        <taxon>Pilibacter</taxon>
    </lineage>
</organism>
<protein>
    <submittedName>
        <fullName evidence="1">Uncharacterized protein</fullName>
    </submittedName>
</protein>
<dbReference type="AlphaFoldDB" id="A0A1T4Q5N9"/>
<dbReference type="EMBL" id="FUXI01000026">
    <property type="protein sequence ID" value="SJZ99006.1"/>
    <property type="molecule type" value="Genomic_DNA"/>
</dbReference>
<feature type="non-terminal residue" evidence="1">
    <location>
        <position position="66"/>
    </location>
</feature>
<evidence type="ECO:0000313" key="1">
    <source>
        <dbReference type="EMBL" id="SJZ99006.1"/>
    </source>
</evidence>
<name>A0A1T4Q5N9_9ENTE</name>
<gene>
    <name evidence="1" type="ORF">SAMN02745116_02063</name>
</gene>